<reference evidence="3" key="1">
    <citation type="journal article" date="2019" name="Int. J. Syst. Evol. Microbiol.">
        <title>The Global Catalogue of Microorganisms (GCM) 10K type strain sequencing project: providing services to taxonomists for standard genome sequencing and annotation.</title>
        <authorList>
            <consortium name="The Broad Institute Genomics Platform"/>
            <consortium name="The Broad Institute Genome Sequencing Center for Infectious Disease"/>
            <person name="Wu L."/>
            <person name="Ma J."/>
        </authorList>
    </citation>
    <scope>NUCLEOTIDE SEQUENCE [LARGE SCALE GENOMIC DNA]</scope>
    <source>
        <strain evidence="3">KCTC 12708</strain>
    </source>
</reference>
<dbReference type="RefSeq" id="WP_027884284.1">
    <property type="nucleotide sequence ID" value="NZ_BMWY01000003.1"/>
</dbReference>
<name>A0ABQ3BQF0_9FLAO</name>
<keyword evidence="1" id="KW-0812">Transmembrane</keyword>
<evidence type="ECO:0000256" key="1">
    <source>
        <dbReference type="SAM" id="Phobius"/>
    </source>
</evidence>
<protein>
    <recommendedName>
        <fullName evidence="4">DUF4199 domain-containing protein</fullName>
    </recommendedName>
</protein>
<feature type="transmembrane region" description="Helical" evidence="1">
    <location>
        <begin position="132"/>
        <end position="155"/>
    </location>
</feature>
<keyword evidence="1" id="KW-1133">Transmembrane helix</keyword>
<dbReference type="GeneID" id="94369078"/>
<dbReference type="Proteomes" id="UP000615593">
    <property type="component" value="Unassembled WGS sequence"/>
</dbReference>
<keyword evidence="1" id="KW-0472">Membrane</keyword>
<dbReference type="InterPro" id="IPR025250">
    <property type="entry name" value="DUF4199"/>
</dbReference>
<dbReference type="Pfam" id="PF13858">
    <property type="entry name" value="DUF4199"/>
    <property type="match status" value="1"/>
</dbReference>
<evidence type="ECO:0008006" key="4">
    <source>
        <dbReference type="Google" id="ProtNLM"/>
    </source>
</evidence>
<evidence type="ECO:0000313" key="3">
    <source>
        <dbReference type="Proteomes" id="UP000615593"/>
    </source>
</evidence>
<feature type="transmembrane region" description="Helical" evidence="1">
    <location>
        <begin position="39"/>
        <end position="58"/>
    </location>
</feature>
<proteinExistence type="predicted"/>
<feature type="transmembrane region" description="Helical" evidence="1">
    <location>
        <begin position="7"/>
        <end position="24"/>
    </location>
</feature>
<organism evidence="2 3">
    <name type="scientific">Mesonia mobilis</name>
    <dbReference type="NCBI Taxonomy" id="369791"/>
    <lineage>
        <taxon>Bacteria</taxon>
        <taxon>Pseudomonadati</taxon>
        <taxon>Bacteroidota</taxon>
        <taxon>Flavobacteriia</taxon>
        <taxon>Flavobacteriales</taxon>
        <taxon>Flavobacteriaceae</taxon>
        <taxon>Mesonia</taxon>
    </lineage>
</organism>
<sequence length="160" mass="18553">MKNFRIEFRWAIIFSMFTLLWMYFEKSMGWHDELISKHAIYTNLIAIPYLIIFVIALINKREKDFNGVMTWKQGLVSGTIISAIIAVFTPLVQYIVSYYISPDYFNNIITYTVESGRMSQQGAEAYFNYNSYLIQGIFFSLAMGIVTSAIVSIFVKKKAK</sequence>
<accession>A0ABQ3BQF0</accession>
<comment type="caution">
    <text evidence="2">The sequence shown here is derived from an EMBL/GenBank/DDBJ whole genome shotgun (WGS) entry which is preliminary data.</text>
</comment>
<gene>
    <name evidence="2" type="ORF">GCM10008088_14120</name>
</gene>
<dbReference type="EMBL" id="BMWY01000003">
    <property type="protein sequence ID" value="GGZ53620.1"/>
    <property type="molecule type" value="Genomic_DNA"/>
</dbReference>
<evidence type="ECO:0000313" key="2">
    <source>
        <dbReference type="EMBL" id="GGZ53620.1"/>
    </source>
</evidence>
<keyword evidence="3" id="KW-1185">Reference proteome</keyword>
<feature type="transmembrane region" description="Helical" evidence="1">
    <location>
        <begin position="79"/>
        <end position="100"/>
    </location>
</feature>